<dbReference type="InterPro" id="IPR001709">
    <property type="entry name" value="Flavoprot_Pyr_Nucl_cyt_Rdtase"/>
</dbReference>
<keyword evidence="5" id="KW-0274">FAD</keyword>
<evidence type="ECO:0000256" key="4">
    <source>
        <dbReference type="ARBA" id="ARBA00022723"/>
    </source>
</evidence>
<evidence type="ECO:0000256" key="3">
    <source>
        <dbReference type="ARBA" id="ARBA00022714"/>
    </source>
</evidence>
<keyword evidence="3" id="KW-0001">2Fe-2S</keyword>
<dbReference type="GO" id="GO:0006221">
    <property type="term" value="P:pyrimidine nucleotide biosynthetic process"/>
    <property type="evidence" value="ECO:0007669"/>
    <property type="project" value="InterPro"/>
</dbReference>
<gene>
    <name evidence="10" type="ORF">METZ01_LOCUS358749</name>
</gene>
<dbReference type="GO" id="GO:0050660">
    <property type="term" value="F:flavin adenine dinucleotide binding"/>
    <property type="evidence" value="ECO:0007669"/>
    <property type="project" value="InterPro"/>
</dbReference>
<evidence type="ECO:0000256" key="6">
    <source>
        <dbReference type="ARBA" id="ARBA00023002"/>
    </source>
</evidence>
<evidence type="ECO:0000256" key="1">
    <source>
        <dbReference type="ARBA" id="ARBA00001974"/>
    </source>
</evidence>
<evidence type="ECO:0000256" key="8">
    <source>
        <dbReference type="ARBA" id="ARBA00023014"/>
    </source>
</evidence>
<comment type="cofactor">
    <cofactor evidence="1">
        <name>FAD</name>
        <dbReference type="ChEBI" id="CHEBI:57692"/>
    </cofactor>
</comment>
<dbReference type="GO" id="GO:0051537">
    <property type="term" value="F:2 iron, 2 sulfur cluster binding"/>
    <property type="evidence" value="ECO:0007669"/>
    <property type="project" value="UniProtKB-KW"/>
</dbReference>
<dbReference type="PROSITE" id="PS51384">
    <property type="entry name" value="FAD_FR"/>
    <property type="match status" value="1"/>
</dbReference>
<dbReference type="SUPFAM" id="SSF63380">
    <property type="entry name" value="Riboflavin synthase domain-like"/>
    <property type="match status" value="1"/>
</dbReference>
<dbReference type="PRINTS" id="PR00371">
    <property type="entry name" value="FPNCR"/>
</dbReference>
<dbReference type="GO" id="GO:0016491">
    <property type="term" value="F:oxidoreductase activity"/>
    <property type="evidence" value="ECO:0007669"/>
    <property type="project" value="UniProtKB-KW"/>
</dbReference>
<dbReference type="GO" id="GO:0046872">
    <property type="term" value="F:metal ion binding"/>
    <property type="evidence" value="ECO:0007669"/>
    <property type="project" value="UniProtKB-KW"/>
</dbReference>
<dbReference type="Pfam" id="PF00970">
    <property type="entry name" value="FAD_binding_6"/>
    <property type="match status" value="1"/>
</dbReference>
<dbReference type="InterPro" id="IPR001433">
    <property type="entry name" value="OxRdtase_FAD/NAD-bd"/>
</dbReference>
<dbReference type="PRINTS" id="PR00410">
    <property type="entry name" value="PHEHYDRXLASE"/>
</dbReference>
<reference evidence="10" key="1">
    <citation type="submission" date="2018-05" db="EMBL/GenBank/DDBJ databases">
        <authorList>
            <person name="Lanie J.A."/>
            <person name="Ng W.-L."/>
            <person name="Kazmierczak K.M."/>
            <person name="Andrzejewski T.M."/>
            <person name="Davidsen T.M."/>
            <person name="Wayne K.J."/>
            <person name="Tettelin H."/>
            <person name="Glass J.I."/>
            <person name="Rusch D."/>
            <person name="Podicherti R."/>
            <person name="Tsui H.-C.T."/>
            <person name="Winkler M.E."/>
        </authorList>
    </citation>
    <scope>NUCLEOTIDE SEQUENCE</scope>
</reference>
<protein>
    <recommendedName>
        <fullName evidence="9">FAD-binding FR-type domain-containing protein</fullName>
    </recommendedName>
</protein>
<dbReference type="SUPFAM" id="SSF52343">
    <property type="entry name" value="Ferredoxin reductase-like, C-terminal NADP-linked domain"/>
    <property type="match status" value="1"/>
</dbReference>
<dbReference type="PANTHER" id="PTHR47354">
    <property type="entry name" value="NADH OXIDOREDUCTASE HCR"/>
    <property type="match status" value="1"/>
</dbReference>
<dbReference type="InterPro" id="IPR039261">
    <property type="entry name" value="FNR_nucleotide-bd"/>
</dbReference>
<keyword evidence="2" id="KW-0285">Flavoprotein</keyword>
<dbReference type="EMBL" id="UINC01127039">
    <property type="protein sequence ID" value="SVD05895.1"/>
    <property type="molecule type" value="Genomic_DNA"/>
</dbReference>
<keyword evidence="7" id="KW-0408">Iron</keyword>
<dbReference type="Gene3D" id="3.40.50.80">
    <property type="entry name" value="Nucleotide-binding domain of ferredoxin-NADP reductase (FNR) module"/>
    <property type="match status" value="1"/>
</dbReference>
<dbReference type="InterPro" id="IPR050415">
    <property type="entry name" value="MRET"/>
</dbReference>
<dbReference type="Pfam" id="PF00175">
    <property type="entry name" value="NAD_binding_1"/>
    <property type="match status" value="1"/>
</dbReference>
<dbReference type="Gene3D" id="2.40.30.10">
    <property type="entry name" value="Translation factors"/>
    <property type="match status" value="1"/>
</dbReference>
<accession>A0A382S8V0</accession>
<name>A0A382S8V0_9ZZZZ</name>
<dbReference type="InterPro" id="IPR017927">
    <property type="entry name" value="FAD-bd_FR_type"/>
</dbReference>
<dbReference type="PANTHER" id="PTHR47354:SF6">
    <property type="entry name" value="NADH OXIDOREDUCTASE HCR"/>
    <property type="match status" value="1"/>
</dbReference>
<evidence type="ECO:0000313" key="10">
    <source>
        <dbReference type="EMBL" id="SVD05895.1"/>
    </source>
</evidence>
<evidence type="ECO:0000256" key="5">
    <source>
        <dbReference type="ARBA" id="ARBA00022827"/>
    </source>
</evidence>
<dbReference type="InterPro" id="IPR008333">
    <property type="entry name" value="Cbr1-like_FAD-bd_dom"/>
</dbReference>
<keyword evidence="4" id="KW-0479">Metal-binding</keyword>
<sequence length="239" mass="27189">MAKLRAEMKVEKVTMELPDTKTLQFKWPEGYDVDFKTGQFITVWWSHHPKYKRAYSLSSCALDRGNFEVTVKREGKMGTSIVDWAEEGDVMGVIEPAGKFLPVFDPPGRHLICIAGGSGVTPFRGFAREATRRNLDTRITVLYTVRTAKDIIFNEEFLKTEKENQNFQFLATCTRLKEDDPWTGRRGRIDASWIKEFIDDMENTVFYACGPNGLVEMAESLAKGELGASKDQVVLEKWG</sequence>
<feature type="domain" description="FAD-binding FR-type" evidence="9">
    <location>
        <begin position="3"/>
        <end position="103"/>
    </location>
</feature>
<keyword evidence="6" id="KW-0560">Oxidoreductase</keyword>
<dbReference type="InterPro" id="IPR012165">
    <property type="entry name" value="Cyt_c3_hydrogenase_gsu"/>
</dbReference>
<evidence type="ECO:0000259" key="9">
    <source>
        <dbReference type="PROSITE" id="PS51384"/>
    </source>
</evidence>
<evidence type="ECO:0000256" key="7">
    <source>
        <dbReference type="ARBA" id="ARBA00023004"/>
    </source>
</evidence>
<keyword evidence="8" id="KW-0411">Iron-sulfur</keyword>
<evidence type="ECO:0000256" key="2">
    <source>
        <dbReference type="ARBA" id="ARBA00022630"/>
    </source>
</evidence>
<proteinExistence type="predicted"/>
<dbReference type="AlphaFoldDB" id="A0A382S8V0"/>
<dbReference type="InterPro" id="IPR017938">
    <property type="entry name" value="Riboflavin_synthase-like_b-brl"/>
</dbReference>
<dbReference type="PIRSF" id="PIRSF006816">
    <property type="entry name" value="Cyc3_hyd_g"/>
    <property type="match status" value="1"/>
</dbReference>
<organism evidence="10">
    <name type="scientific">marine metagenome</name>
    <dbReference type="NCBI Taxonomy" id="408172"/>
    <lineage>
        <taxon>unclassified sequences</taxon>
        <taxon>metagenomes</taxon>
        <taxon>ecological metagenomes</taxon>
    </lineage>
</organism>